<sequence>MEARRSEQRRRARVDSVTSDAVQGQEKGRGELARVEVAGWADDEMNEQQSSGAGIVLECAQGDWALRGAPKDSGWSWRHWAVVSAGVRQRLALAWPTMDGLERTGPCDVQGCEARGEMKTTGVLKFGCTRQSDSAVISAKLDLFSAGANGRQRANKTPGAKRNEKHRPSPTGRLTCDEWVASLAGLHESRTLLLDRISRRAGMQKCGMRSNAFFNTDAMIQRSCLLLLEAQLTISGTGPTMPRPKRRLLPFRGPILLSRFKPPTAKANA</sequence>
<proteinExistence type="predicted"/>
<keyword evidence="3" id="KW-1185">Reference proteome</keyword>
<accession>A0AAD9EUN0</accession>
<dbReference type="Proteomes" id="UP001243330">
    <property type="component" value="Unassembled WGS sequence"/>
</dbReference>
<evidence type="ECO:0000256" key="1">
    <source>
        <dbReference type="SAM" id="MobiDB-lite"/>
    </source>
</evidence>
<dbReference type="EMBL" id="JAQOWY010000001">
    <property type="protein sequence ID" value="KAK1857311.1"/>
    <property type="molecule type" value="Genomic_DNA"/>
</dbReference>
<protein>
    <submittedName>
        <fullName evidence="2">Uncharacterized protein</fullName>
    </submittedName>
</protein>
<comment type="caution">
    <text evidence="2">The sequence shown here is derived from an EMBL/GenBank/DDBJ whole genome shotgun (WGS) entry which is preliminary data.</text>
</comment>
<evidence type="ECO:0000313" key="3">
    <source>
        <dbReference type="Proteomes" id="UP001243330"/>
    </source>
</evidence>
<organism evidence="2 3">
    <name type="scientific">Colletotrichum chrysophilum</name>
    <dbReference type="NCBI Taxonomy" id="1836956"/>
    <lineage>
        <taxon>Eukaryota</taxon>
        <taxon>Fungi</taxon>
        <taxon>Dikarya</taxon>
        <taxon>Ascomycota</taxon>
        <taxon>Pezizomycotina</taxon>
        <taxon>Sordariomycetes</taxon>
        <taxon>Hypocreomycetidae</taxon>
        <taxon>Glomerellales</taxon>
        <taxon>Glomerellaceae</taxon>
        <taxon>Colletotrichum</taxon>
        <taxon>Colletotrichum gloeosporioides species complex</taxon>
    </lineage>
</organism>
<reference evidence="2" key="1">
    <citation type="submission" date="2023-01" db="EMBL/GenBank/DDBJ databases">
        <title>Colletotrichum chrysophilum M932 genome sequence.</title>
        <authorList>
            <person name="Baroncelli R."/>
        </authorList>
    </citation>
    <scope>NUCLEOTIDE SEQUENCE</scope>
    <source>
        <strain evidence="2">M932</strain>
    </source>
</reference>
<feature type="region of interest" description="Disordered" evidence="1">
    <location>
        <begin position="148"/>
        <end position="171"/>
    </location>
</feature>
<evidence type="ECO:0000313" key="2">
    <source>
        <dbReference type="EMBL" id="KAK1857311.1"/>
    </source>
</evidence>
<gene>
    <name evidence="2" type="ORF">CCHR01_00092</name>
</gene>
<feature type="region of interest" description="Disordered" evidence="1">
    <location>
        <begin position="1"/>
        <end position="29"/>
    </location>
</feature>
<dbReference type="AlphaFoldDB" id="A0AAD9EUN0"/>
<name>A0AAD9EUN0_9PEZI</name>